<comment type="caution">
    <text evidence="1">The sequence shown here is derived from an EMBL/GenBank/DDBJ whole genome shotgun (WGS) entry which is preliminary data.</text>
</comment>
<dbReference type="Pfam" id="PF06949">
    <property type="entry name" value="DUF1292"/>
    <property type="match status" value="1"/>
</dbReference>
<proteinExistence type="predicted"/>
<dbReference type="EMBL" id="AJWY01012565">
    <property type="protein sequence ID" value="EKC49596.1"/>
    <property type="molecule type" value="Genomic_DNA"/>
</dbReference>
<sequence>MSEIENITDNDLDTAEYIDLEDENGDTVTFELIGRIEVDGCTYCAVIPEEEDENADSDVYVILKEVNK</sequence>
<dbReference type="InterPro" id="IPR009711">
    <property type="entry name" value="UPF0473"/>
</dbReference>
<evidence type="ECO:0008006" key="2">
    <source>
        <dbReference type="Google" id="ProtNLM"/>
    </source>
</evidence>
<organism evidence="1">
    <name type="scientific">human gut metagenome</name>
    <dbReference type="NCBI Taxonomy" id="408170"/>
    <lineage>
        <taxon>unclassified sequences</taxon>
        <taxon>metagenomes</taxon>
        <taxon>organismal metagenomes</taxon>
    </lineage>
</organism>
<name>K1SQZ4_9ZZZZ</name>
<evidence type="ECO:0000313" key="1">
    <source>
        <dbReference type="EMBL" id="EKC49596.1"/>
    </source>
</evidence>
<accession>K1SQZ4</accession>
<feature type="non-terminal residue" evidence="1">
    <location>
        <position position="68"/>
    </location>
</feature>
<gene>
    <name evidence="1" type="ORF">LEA_18319</name>
</gene>
<protein>
    <recommendedName>
        <fullName evidence="2">DUF1292 domain-containing protein</fullName>
    </recommendedName>
</protein>
<reference evidence="1" key="1">
    <citation type="journal article" date="2013" name="Environ. Microbiol.">
        <title>Microbiota from the distal guts of lean and obese adolescents exhibit partial functional redundancy besides clear differences in community structure.</title>
        <authorList>
            <person name="Ferrer M."/>
            <person name="Ruiz A."/>
            <person name="Lanza F."/>
            <person name="Haange S.B."/>
            <person name="Oberbach A."/>
            <person name="Till H."/>
            <person name="Bargiela R."/>
            <person name="Campoy C."/>
            <person name="Segura M.T."/>
            <person name="Richter M."/>
            <person name="von Bergen M."/>
            <person name="Seifert J."/>
            <person name="Suarez A."/>
        </authorList>
    </citation>
    <scope>NUCLEOTIDE SEQUENCE</scope>
</reference>
<dbReference type="AlphaFoldDB" id="K1SQZ4"/>